<dbReference type="GO" id="GO:0030313">
    <property type="term" value="C:cell envelope"/>
    <property type="evidence" value="ECO:0007669"/>
    <property type="project" value="UniProtKB-SubCell"/>
</dbReference>
<dbReference type="Gene3D" id="2.40.30.170">
    <property type="match status" value="1"/>
</dbReference>
<gene>
    <name evidence="6" type="ORF">COU90_02720</name>
</gene>
<dbReference type="Proteomes" id="UP000229098">
    <property type="component" value="Unassembled WGS sequence"/>
</dbReference>
<feature type="transmembrane region" description="Helical" evidence="5">
    <location>
        <begin position="5"/>
        <end position="23"/>
    </location>
</feature>
<dbReference type="Gene3D" id="2.40.420.20">
    <property type="match status" value="1"/>
</dbReference>
<evidence type="ECO:0000256" key="4">
    <source>
        <dbReference type="SAM" id="Coils"/>
    </source>
</evidence>
<dbReference type="GO" id="GO:0016020">
    <property type="term" value="C:membrane"/>
    <property type="evidence" value="ECO:0007669"/>
    <property type="project" value="InterPro"/>
</dbReference>
<evidence type="ECO:0000256" key="2">
    <source>
        <dbReference type="ARBA" id="ARBA00009477"/>
    </source>
</evidence>
<keyword evidence="5" id="KW-1133">Transmembrane helix</keyword>
<keyword evidence="5" id="KW-0812">Transmembrane</keyword>
<dbReference type="AlphaFoldDB" id="A0A2M8KWP0"/>
<evidence type="ECO:0000256" key="1">
    <source>
        <dbReference type="ARBA" id="ARBA00004196"/>
    </source>
</evidence>
<evidence type="ECO:0000313" key="6">
    <source>
        <dbReference type="EMBL" id="PJE64340.1"/>
    </source>
</evidence>
<accession>A0A2M8KWP0</accession>
<keyword evidence="5" id="KW-0472">Membrane</keyword>
<name>A0A2M8KWP0_9BACT</name>
<evidence type="ECO:0000256" key="3">
    <source>
        <dbReference type="ARBA" id="ARBA00023054"/>
    </source>
</evidence>
<proteinExistence type="inferred from homology"/>
<dbReference type="InterPro" id="IPR050465">
    <property type="entry name" value="UPF0194_transport"/>
</dbReference>
<organism evidence="6 7">
    <name type="scientific">Candidatus Ryanbacteria bacterium CG10_big_fil_rev_8_21_14_0_10_43_42</name>
    <dbReference type="NCBI Taxonomy" id="1974864"/>
    <lineage>
        <taxon>Bacteria</taxon>
        <taxon>Candidatus Ryaniibacteriota</taxon>
    </lineage>
</organism>
<dbReference type="Gene3D" id="2.40.50.100">
    <property type="match status" value="1"/>
</dbReference>
<evidence type="ECO:0000313" key="7">
    <source>
        <dbReference type="Proteomes" id="UP000229098"/>
    </source>
</evidence>
<dbReference type="PANTHER" id="PTHR32347:SF23">
    <property type="entry name" value="BLL5650 PROTEIN"/>
    <property type="match status" value="1"/>
</dbReference>
<dbReference type="NCBIfam" id="TIGR01730">
    <property type="entry name" value="RND_mfp"/>
    <property type="match status" value="1"/>
</dbReference>
<dbReference type="EMBL" id="PFEF01000006">
    <property type="protein sequence ID" value="PJE64340.1"/>
    <property type="molecule type" value="Genomic_DNA"/>
</dbReference>
<comment type="subcellular location">
    <subcellularLocation>
        <location evidence="1">Cell envelope</location>
    </subcellularLocation>
</comment>
<dbReference type="InterPro" id="IPR006143">
    <property type="entry name" value="RND_pump_MFP"/>
</dbReference>
<dbReference type="GO" id="GO:0022857">
    <property type="term" value="F:transmembrane transporter activity"/>
    <property type="evidence" value="ECO:0007669"/>
    <property type="project" value="InterPro"/>
</dbReference>
<keyword evidence="3 4" id="KW-0175">Coiled coil</keyword>
<comment type="similarity">
    <text evidence="2">Belongs to the membrane fusion protein (MFP) (TC 8.A.1) family.</text>
</comment>
<feature type="coiled-coil region" evidence="4">
    <location>
        <begin position="96"/>
        <end position="149"/>
    </location>
</feature>
<comment type="caution">
    <text evidence="6">The sequence shown here is derived from an EMBL/GenBank/DDBJ whole genome shotgun (WGS) entry which is preliminary data.</text>
</comment>
<sequence>MSTYAIRIGVLVVILIGGGYWWFSQTADPQITSVTAARQDVVEEIIVTGIIVPSDRIHLAFEQAGKVEDLFADVGDDVVVGEALARLGSEELTAGLQEAEAALAVESAKLEQLERGARPEEIAIQKVKVANAKTALDDATEDVRQKIRDAYTKLDDVVRNKTDQFFENPGTNPDFTLLISNSQLTSDLEQMRFSIEDLLRKWNTSLKDLNLSADVELYITEAKANIITIRVFFDMLAPVISELKPGGNLTQATIDGYRADISTARANINTAAINVAAAEKDERAKSSALTLAENELLLLEAGSTKEDIAAQRAAVQKAFATRDVAVAKRAKATLRSPISGTVSAVDISLGEIVSPNTPVISVITGEMLHIEVSIPEVDITNVYVGDMADITLDAYGNIPFKAQVSAIDPAETIIEGVPTYTTTLYFLEKDDRIRSGMTANITIVTNRRTGVIAVPGRAVVTKDGRHTVRFLEENGTIREGDVVTGIRGSDGSVEIISGVEEGDRVVIFIEE</sequence>
<reference evidence="7" key="1">
    <citation type="submission" date="2017-09" db="EMBL/GenBank/DDBJ databases">
        <title>Depth-based differentiation of microbial function through sediment-hosted aquifers and enrichment of novel symbionts in the deep terrestrial subsurface.</title>
        <authorList>
            <person name="Probst A.J."/>
            <person name="Ladd B."/>
            <person name="Jarett J.K."/>
            <person name="Geller-Mcgrath D.E."/>
            <person name="Sieber C.M.K."/>
            <person name="Emerson J.B."/>
            <person name="Anantharaman K."/>
            <person name="Thomas B.C."/>
            <person name="Malmstrom R."/>
            <person name="Stieglmeier M."/>
            <person name="Klingl A."/>
            <person name="Woyke T."/>
            <person name="Ryan C.M."/>
            <person name="Banfield J.F."/>
        </authorList>
    </citation>
    <scope>NUCLEOTIDE SEQUENCE [LARGE SCALE GENOMIC DNA]</scope>
</reference>
<dbReference type="PANTHER" id="PTHR32347">
    <property type="entry name" value="EFFLUX SYSTEM COMPONENT YKNX-RELATED"/>
    <property type="match status" value="1"/>
</dbReference>
<protein>
    <submittedName>
        <fullName evidence="6">Uncharacterized protein</fullName>
    </submittedName>
</protein>
<dbReference type="SUPFAM" id="SSF111369">
    <property type="entry name" value="HlyD-like secretion proteins"/>
    <property type="match status" value="1"/>
</dbReference>
<evidence type="ECO:0000256" key="5">
    <source>
        <dbReference type="SAM" id="Phobius"/>
    </source>
</evidence>